<dbReference type="SUPFAM" id="SSF53850">
    <property type="entry name" value="Periplasmic binding protein-like II"/>
    <property type="match status" value="1"/>
</dbReference>
<organism evidence="2 3">
    <name type="scientific">Zooshikella harenae</name>
    <dbReference type="NCBI Taxonomy" id="2827238"/>
    <lineage>
        <taxon>Bacteria</taxon>
        <taxon>Pseudomonadati</taxon>
        <taxon>Pseudomonadota</taxon>
        <taxon>Gammaproteobacteria</taxon>
        <taxon>Oceanospirillales</taxon>
        <taxon>Zooshikellaceae</taxon>
        <taxon>Zooshikella</taxon>
    </lineage>
</organism>
<evidence type="ECO:0000313" key="2">
    <source>
        <dbReference type="EMBL" id="MBU2710858.1"/>
    </source>
</evidence>
<evidence type="ECO:0000256" key="1">
    <source>
        <dbReference type="ARBA" id="ARBA00010333"/>
    </source>
</evidence>
<accession>A0ABS5Z9X6</accession>
<gene>
    <name evidence="2" type="ORF">KCG35_07285</name>
</gene>
<feature type="non-terminal residue" evidence="2">
    <location>
        <position position="184"/>
    </location>
</feature>
<dbReference type="Gene3D" id="3.40.190.10">
    <property type="entry name" value="Periplasmic binding protein-like II"/>
    <property type="match status" value="2"/>
</dbReference>
<name>A0ABS5Z9X6_9GAMM</name>
<dbReference type="PANTHER" id="PTHR35936:SF25">
    <property type="entry name" value="ABC TRANSPORTER SUBSTRATE-BINDING PROTEIN"/>
    <property type="match status" value="1"/>
</dbReference>
<keyword evidence="3" id="KW-1185">Reference proteome</keyword>
<dbReference type="PANTHER" id="PTHR35936">
    <property type="entry name" value="MEMBRANE-BOUND LYTIC MUREIN TRANSGLYCOSYLASE F"/>
    <property type="match status" value="1"/>
</dbReference>
<dbReference type="EMBL" id="JAGSOY010000011">
    <property type="protein sequence ID" value="MBU2710858.1"/>
    <property type="molecule type" value="Genomic_DNA"/>
</dbReference>
<dbReference type="Proteomes" id="UP000690515">
    <property type="component" value="Unassembled WGS sequence"/>
</dbReference>
<protein>
    <submittedName>
        <fullName evidence="2">Transporter substrate-binding domain-containing protein</fullName>
    </submittedName>
</protein>
<proteinExistence type="inferred from homology"/>
<reference evidence="2 3" key="1">
    <citation type="submission" date="2021-04" db="EMBL/GenBank/DDBJ databases">
        <authorList>
            <person name="Pira H."/>
            <person name="Risdian C."/>
            <person name="Wink J."/>
        </authorList>
    </citation>
    <scope>NUCLEOTIDE SEQUENCE [LARGE SCALE GENOMIC DNA]</scope>
    <source>
        <strain evidence="2 3">WH53</strain>
    </source>
</reference>
<comment type="caution">
    <text evidence="2">The sequence shown here is derived from an EMBL/GenBank/DDBJ whole genome shotgun (WGS) entry which is preliminary data.</text>
</comment>
<comment type="similarity">
    <text evidence="1">Belongs to the bacterial solute-binding protein 3 family.</text>
</comment>
<evidence type="ECO:0000313" key="3">
    <source>
        <dbReference type="Proteomes" id="UP000690515"/>
    </source>
</evidence>
<dbReference type="RefSeq" id="WP_215819019.1">
    <property type="nucleotide sequence ID" value="NZ_JAGSOY010000011.1"/>
</dbReference>
<sequence length="184" mass="21438">MVIVKYLVLIVCLLQISNSRAEQTIRLTNGEWEPFLSEKLPHFGPSSQIVTEAFARLGITVRYDFFPWPRAYENARIGHWEGSVIWIKSEERAKYFYFSDPILSLPRYFYHLVDRKYEWSSIKDLKGLVIGVTYSYTYGPELDKALENGFVQASWSTSDLLNIKKLIARRIDLLTLEPHVLNSL</sequence>